<dbReference type="Pfam" id="PF17853">
    <property type="entry name" value="GGDEF_2"/>
    <property type="match status" value="1"/>
</dbReference>
<dbReference type="PROSITE" id="PS01124">
    <property type="entry name" value="HTH_ARAC_FAMILY_2"/>
    <property type="match status" value="1"/>
</dbReference>
<evidence type="ECO:0000256" key="4">
    <source>
        <dbReference type="SAM" id="Coils"/>
    </source>
</evidence>
<evidence type="ECO:0000256" key="2">
    <source>
        <dbReference type="ARBA" id="ARBA00023125"/>
    </source>
</evidence>
<keyword evidence="8" id="KW-1185">Reference proteome</keyword>
<dbReference type="Pfam" id="PF12833">
    <property type="entry name" value="HTH_18"/>
    <property type="match status" value="1"/>
</dbReference>
<dbReference type="AlphaFoldDB" id="A0A5Q2TPV8"/>
<dbReference type="InterPro" id="IPR041522">
    <property type="entry name" value="CdaR_GGDEF"/>
</dbReference>
<dbReference type="InterPro" id="IPR009057">
    <property type="entry name" value="Homeodomain-like_sf"/>
</dbReference>
<keyword evidence="5" id="KW-0812">Transmembrane</keyword>
<dbReference type="PANTHER" id="PTHR43280:SF28">
    <property type="entry name" value="HTH-TYPE TRANSCRIPTIONAL ACTIVATOR RHAS"/>
    <property type="match status" value="1"/>
</dbReference>
<dbReference type="Proteomes" id="UP000339690">
    <property type="component" value="Chromosome"/>
</dbReference>
<dbReference type="EMBL" id="CP045915">
    <property type="protein sequence ID" value="QGH36172.1"/>
    <property type="molecule type" value="Genomic_DNA"/>
</dbReference>
<reference evidence="7 8" key="1">
    <citation type="submission" date="2019-11" db="EMBL/GenBank/DDBJ databases">
        <title>Gracilibacillus salitolerans sp. nov., a moderate halophile isolated from a saline soil in northwest China.</title>
        <authorList>
            <person name="Gan L."/>
        </authorList>
    </citation>
    <scope>NUCLEOTIDE SEQUENCE [LARGE SCALE GENOMIC DNA]</scope>
    <source>
        <strain evidence="7 8">SCU50</strain>
    </source>
</reference>
<keyword evidence="1" id="KW-0805">Transcription regulation</keyword>
<feature type="domain" description="HTH araC/xylS-type" evidence="6">
    <location>
        <begin position="671"/>
        <end position="768"/>
    </location>
</feature>
<keyword evidence="5" id="KW-1133">Transmembrane helix</keyword>
<feature type="transmembrane region" description="Helical" evidence="5">
    <location>
        <begin position="298"/>
        <end position="320"/>
    </location>
</feature>
<gene>
    <name evidence="7" type="ORF">GI584_19915</name>
</gene>
<evidence type="ECO:0000259" key="6">
    <source>
        <dbReference type="PROSITE" id="PS01124"/>
    </source>
</evidence>
<feature type="transmembrane region" description="Helical" evidence="5">
    <location>
        <begin position="22"/>
        <end position="48"/>
    </location>
</feature>
<evidence type="ECO:0000313" key="7">
    <source>
        <dbReference type="EMBL" id="QGH36172.1"/>
    </source>
</evidence>
<dbReference type="PANTHER" id="PTHR43280">
    <property type="entry name" value="ARAC-FAMILY TRANSCRIPTIONAL REGULATOR"/>
    <property type="match status" value="1"/>
</dbReference>
<keyword evidence="4" id="KW-0175">Coiled coil</keyword>
<proteinExistence type="predicted"/>
<name>A0A5Q2TPV8_9BACI</name>
<keyword evidence="2" id="KW-0238">DNA-binding</keyword>
<keyword evidence="3" id="KW-0804">Transcription</keyword>
<dbReference type="KEGG" id="grc:GI584_19915"/>
<dbReference type="GO" id="GO:0003700">
    <property type="term" value="F:DNA-binding transcription factor activity"/>
    <property type="evidence" value="ECO:0007669"/>
    <property type="project" value="InterPro"/>
</dbReference>
<keyword evidence="5" id="KW-0472">Membrane</keyword>
<evidence type="ECO:0000256" key="1">
    <source>
        <dbReference type="ARBA" id="ARBA00023015"/>
    </source>
</evidence>
<evidence type="ECO:0000256" key="5">
    <source>
        <dbReference type="SAM" id="Phobius"/>
    </source>
</evidence>
<dbReference type="InterPro" id="IPR018060">
    <property type="entry name" value="HTH_AraC"/>
</dbReference>
<dbReference type="SMART" id="SM00342">
    <property type="entry name" value="HTH_ARAC"/>
    <property type="match status" value="1"/>
</dbReference>
<accession>A0A5Q2TPV8</accession>
<sequence length="770" mass="90609">MVNWLRKIPLLRTNQNRNHKSYYYRLIWIGCLSACIPIILIGGVYYYVFNSSLTEDINNDTRSSLILFKERVERLMEEIELESHQIATDPLIHDSFTLNQFNNRIMNHLEILEKFKVKKTENSFIDEIYYYNTEYNFALSNEYGFIKGGSFKYIKDVEKVMDEQPKVGWKYLPVADDEGYISYFRKLPVLHTTSSQGLLVIQVKKELFQDYFPSQEHITSLVLDSQNNMLFDQINGEKHLYTESVLNKIKESKSNQGTFYADNQNGNETLYVYDIVPRFDRIYLSMVQKSSITELTQFFRWMILSSVLFFLGVGILLTFYTTRRAYSPIKQLLNYTKSLNEESVMNDQKNEINIIRDSLSNLNKEKQKLRNYQEQIEPTLKEWFFQQILDGNFTINNQFYRQCKQYNIPIKKQYVAMVINLGSYEDKMRIEDGDKPILLYAVRNILMELIDNEQCYDGIDLNNAENNLIAIFHFEEDLINDEIKEKLHQTAAQLRDVIRKYLSINTSIGVGNVYKGVIGVSHSYKEALEALKYRLYKNIDSILFIDDLEFSKKKGMFFYPREFETRVLDSLKVGDIDQAEKTLDEFIKATASFESYNSIYQCFHLLLSSIILSLEKKGNSVMDIFEADLFGELKSLHTIDEINKWFKEQLFPLYQRLNDDTEFSPGTLSVKQVCQYIKENISEDITLSQCADMVNLTPSYLSRLFKKEVGINFRDFVLKRKVEKAKSLCIESDTRVCEIAEAIGYSERNLNRLFQRYVKMTISQYKKEHR</sequence>
<protein>
    <submittedName>
        <fullName evidence="7">AraC family transcriptional regulator</fullName>
    </submittedName>
</protein>
<evidence type="ECO:0000256" key="3">
    <source>
        <dbReference type="ARBA" id="ARBA00023163"/>
    </source>
</evidence>
<feature type="coiled-coil region" evidence="4">
    <location>
        <begin position="345"/>
        <end position="382"/>
    </location>
</feature>
<evidence type="ECO:0000313" key="8">
    <source>
        <dbReference type="Proteomes" id="UP000339690"/>
    </source>
</evidence>
<dbReference type="Gene3D" id="1.10.10.60">
    <property type="entry name" value="Homeodomain-like"/>
    <property type="match status" value="2"/>
</dbReference>
<dbReference type="GO" id="GO:0043565">
    <property type="term" value="F:sequence-specific DNA binding"/>
    <property type="evidence" value="ECO:0007669"/>
    <property type="project" value="InterPro"/>
</dbReference>
<organism evidence="7 8">
    <name type="scientific">Gracilibacillus salitolerans</name>
    <dbReference type="NCBI Taxonomy" id="2663022"/>
    <lineage>
        <taxon>Bacteria</taxon>
        <taxon>Bacillati</taxon>
        <taxon>Bacillota</taxon>
        <taxon>Bacilli</taxon>
        <taxon>Bacillales</taxon>
        <taxon>Bacillaceae</taxon>
        <taxon>Gracilibacillus</taxon>
    </lineage>
</organism>
<dbReference type="SUPFAM" id="SSF46689">
    <property type="entry name" value="Homeodomain-like"/>
    <property type="match status" value="2"/>
</dbReference>